<dbReference type="WBParaSite" id="SMUV_0000192401-mRNA-1">
    <property type="protein sequence ID" value="SMUV_0000192401-mRNA-1"/>
    <property type="gene ID" value="SMUV_0000192401"/>
</dbReference>
<name>A0A0N5ACP6_9BILA</name>
<reference evidence="2" key="1">
    <citation type="submission" date="2017-02" db="UniProtKB">
        <authorList>
            <consortium name="WormBaseParasite"/>
        </authorList>
    </citation>
    <scope>IDENTIFICATION</scope>
</reference>
<dbReference type="Proteomes" id="UP000046393">
    <property type="component" value="Unplaced"/>
</dbReference>
<keyword evidence="1" id="KW-1185">Reference proteome</keyword>
<accession>A0A0N5ACP6</accession>
<proteinExistence type="predicted"/>
<sequence length="103" mass="12028">MGRFIIPRFMQMTFAEIGTDQFRAAQRLLAQQRYQFPSSWLYSENIDGEWSALSDILERKDSAIQAQVANLQGKIREEDEMVEKRTQDVLADWDKSKPIQVCL</sequence>
<protein>
    <submittedName>
        <fullName evidence="2">Tektin</fullName>
    </submittedName>
</protein>
<dbReference type="STRING" id="451379.A0A0N5ACP6"/>
<dbReference type="AlphaFoldDB" id="A0A0N5ACP6"/>
<evidence type="ECO:0000313" key="1">
    <source>
        <dbReference type="Proteomes" id="UP000046393"/>
    </source>
</evidence>
<evidence type="ECO:0000313" key="2">
    <source>
        <dbReference type="WBParaSite" id="SMUV_0000192401-mRNA-1"/>
    </source>
</evidence>
<organism evidence="1 2">
    <name type="scientific">Syphacia muris</name>
    <dbReference type="NCBI Taxonomy" id="451379"/>
    <lineage>
        <taxon>Eukaryota</taxon>
        <taxon>Metazoa</taxon>
        <taxon>Ecdysozoa</taxon>
        <taxon>Nematoda</taxon>
        <taxon>Chromadorea</taxon>
        <taxon>Rhabditida</taxon>
        <taxon>Spirurina</taxon>
        <taxon>Oxyuridomorpha</taxon>
        <taxon>Oxyuroidea</taxon>
        <taxon>Oxyuridae</taxon>
        <taxon>Syphacia</taxon>
    </lineage>
</organism>